<evidence type="ECO:0000313" key="4">
    <source>
        <dbReference type="Proteomes" id="UP000028730"/>
    </source>
</evidence>
<dbReference type="GO" id="GO:0005507">
    <property type="term" value="F:copper ion binding"/>
    <property type="evidence" value="ECO:0007669"/>
    <property type="project" value="TreeGrafter"/>
</dbReference>
<feature type="transmembrane region" description="Helical" evidence="2">
    <location>
        <begin position="12"/>
        <end position="29"/>
    </location>
</feature>
<feature type="transmembrane region" description="Helical" evidence="2">
    <location>
        <begin position="134"/>
        <end position="155"/>
    </location>
</feature>
<evidence type="ECO:0000256" key="1">
    <source>
        <dbReference type="ARBA" id="ARBA00022967"/>
    </source>
</evidence>
<feature type="transmembrane region" description="Helical" evidence="2">
    <location>
        <begin position="240"/>
        <end position="264"/>
    </location>
</feature>
<proteinExistence type="predicted"/>
<comment type="caution">
    <text evidence="3">The sequence shown here is derived from an EMBL/GenBank/DDBJ whole genome shotgun (WGS) entry which is preliminary data.</text>
</comment>
<keyword evidence="2" id="KW-0812">Transmembrane</keyword>
<evidence type="ECO:0000313" key="3">
    <source>
        <dbReference type="EMBL" id="KFF31582.1"/>
    </source>
</evidence>
<organism evidence="3 4">
    <name type="scientific">Bifidobacterium bombi DSM 19703</name>
    <dbReference type="NCBI Taxonomy" id="1341695"/>
    <lineage>
        <taxon>Bacteria</taxon>
        <taxon>Bacillati</taxon>
        <taxon>Actinomycetota</taxon>
        <taxon>Actinomycetes</taxon>
        <taxon>Bifidobacteriales</taxon>
        <taxon>Bifidobacteriaceae</taxon>
        <taxon>Bifidobacterium</taxon>
    </lineage>
</organism>
<sequence length="275" mass="29952">MHISIFNIFQDGLAAVVAAVLTWFVIQFFHSDGADASTEATLLGHGDMKAVSDPSKLRDYTKHTSRSLAIAAILTVPVLVVSLFTRSAPGFLPSWLDSPWLQAILITPVMFYCGSSVLHEGWEALKHRIPGRSVLISLGIIASYLYSMVLCIAGNQLPNGSHPYFEVTGIIISLSLFVDRLKAGALRLHSSTSQRRTANVEASTQLAHVAAFIRVFVIASLCAAIWCFAIFLVFGPQPRLANALIIAIGVLLITGLFLSAYSIWELAREPRTNQD</sequence>
<dbReference type="PANTHER" id="PTHR43520:SF8">
    <property type="entry name" value="P-TYPE CU(+) TRANSPORTER"/>
    <property type="match status" value="1"/>
</dbReference>
<dbReference type="EMBL" id="ATLK01000001">
    <property type="protein sequence ID" value="KFF31582.1"/>
    <property type="molecule type" value="Genomic_DNA"/>
</dbReference>
<dbReference type="STRING" id="1341695.BBOMB_0965"/>
<dbReference type="Proteomes" id="UP000028730">
    <property type="component" value="Unassembled WGS sequence"/>
</dbReference>
<reference evidence="3 4" key="1">
    <citation type="journal article" date="2014" name="Appl. Environ. Microbiol.">
        <title>Genomic encyclopedia of type strains of the genus Bifidobacterium.</title>
        <authorList>
            <person name="Milani C."/>
            <person name="Lugli G.A."/>
            <person name="Duranti S."/>
            <person name="Turroni F."/>
            <person name="Bottacini F."/>
            <person name="Mangifesta M."/>
            <person name="Sanchez B."/>
            <person name="Viappiani A."/>
            <person name="Mancabelli L."/>
            <person name="Taminiau B."/>
            <person name="Delcenserie V."/>
            <person name="Barrangou R."/>
            <person name="Margolles A."/>
            <person name="van Sinderen D."/>
            <person name="Ventura M."/>
        </authorList>
    </citation>
    <scope>NUCLEOTIDE SEQUENCE [LARGE SCALE GENOMIC DNA]</scope>
    <source>
        <strain evidence="3 4">DSM 19703</strain>
    </source>
</reference>
<evidence type="ECO:0000256" key="2">
    <source>
        <dbReference type="SAM" id="Phobius"/>
    </source>
</evidence>
<keyword evidence="4" id="KW-1185">Reference proteome</keyword>
<gene>
    <name evidence="3" type="ORF">BBOMB_0965</name>
</gene>
<accession>A0A080N392</accession>
<keyword evidence="1" id="KW-1278">Translocase</keyword>
<dbReference type="RefSeq" id="WP_152570109.1">
    <property type="nucleotide sequence ID" value="NZ_JDTS01000002.1"/>
</dbReference>
<dbReference type="PANTHER" id="PTHR43520">
    <property type="entry name" value="ATP7, ISOFORM B"/>
    <property type="match status" value="1"/>
</dbReference>
<dbReference type="GO" id="GO:0043682">
    <property type="term" value="F:P-type divalent copper transporter activity"/>
    <property type="evidence" value="ECO:0007669"/>
    <property type="project" value="TreeGrafter"/>
</dbReference>
<dbReference type="GO" id="GO:0016020">
    <property type="term" value="C:membrane"/>
    <property type="evidence" value="ECO:0007669"/>
    <property type="project" value="TreeGrafter"/>
</dbReference>
<feature type="transmembrane region" description="Helical" evidence="2">
    <location>
        <begin position="68"/>
        <end position="88"/>
    </location>
</feature>
<dbReference type="GO" id="GO:0055070">
    <property type="term" value="P:copper ion homeostasis"/>
    <property type="evidence" value="ECO:0007669"/>
    <property type="project" value="TreeGrafter"/>
</dbReference>
<dbReference type="eggNOG" id="COG2217">
    <property type="taxonomic scope" value="Bacteria"/>
</dbReference>
<name>A0A080N392_9BIFI</name>
<dbReference type="OrthoDB" id="3240599at2"/>
<dbReference type="AlphaFoldDB" id="A0A080N392"/>
<keyword evidence="2" id="KW-0472">Membrane</keyword>
<protein>
    <submittedName>
        <fullName evidence="3">Copper-translocating P-type ATPase</fullName>
    </submittedName>
</protein>
<feature type="transmembrane region" description="Helical" evidence="2">
    <location>
        <begin position="211"/>
        <end position="234"/>
    </location>
</feature>
<keyword evidence="2" id="KW-1133">Transmembrane helix</keyword>
<feature type="transmembrane region" description="Helical" evidence="2">
    <location>
        <begin position="100"/>
        <end position="122"/>
    </location>
</feature>